<evidence type="ECO:0000313" key="5">
    <source>
        <dbReference type="Proteomes" id="UP000039021"/>
    </source>
</evidence>
<gene>
    <name evidence="2" type="ORF">ERS007703_05326</name>
    <name evidence="3" type="ORF">ERS007739_04058</name>
</gene>
<dbReference type="EMBL" id="CSBK01002325">
    <property type="protein sequence ID" value="COZ71717.1"/>
    <property type="molecule type" value="Genomic_DNA"/>
</dbReference>
<organism evidence="2 4">
    <name type="scientific">Mycobacterium tuberculosis</name>
    <dbReference type="NCBI Taxonomy" id="1773"/>
    <lineage>
        <taxon>Bacteria</taxon>
        <taxon>Bacillati</taxon>
        <taxon>Actinomycetota</taxon>
        <taxon>Actinomycetes</taxon>
        <taxon>Mycobacteriales</taxon>
        <taxon>Mycobacteriaceae</taxon>
        <taxon>Mycobacterium</taxon>
        <taxon>Mycobacterium tuberculosis complex</taxon>
    </lineage>
</organism>
<evidence type="ECO:0000313" key="2">
    <source>
        <dbReference type="EMBL" id="COX53998.1"/>
    </source>
</evidence>
<dbReference type="EMBL" id="CSAE01001353">
    <property type="protein sequence ID" value="COX53998.1"/>
    <property type="molecule type" value="Genomic_DNA"/>
</dbReference>
<dbReference type="Proteomes" id="UP000039021">
    <property type="component" value="Unassembled WGS sequence"/>
</dbReference>
<reference evidence="2" key="3">
    <citation type="submission" date="2015-03" db="EMBL/GenBank/DDBJ databases">
        <authorList>
            <person name="Murphy D."/>
        </authorList>
    </citation>
    <scope>NUCLEOTIDE SEQUENCE [LARGE SCALE GENOMIC DNA]</scope>
    <source>
        <strain evidence="2">K00500041</strain>
    </source>
</reference>
<dbReference type="Proteomes" id="UP000038802">
    <property type="component" value="Unassembled WGS sequence"/>
</dbReference>
<reference evidence="3" key="1">
    <citation type="submission" date="2015-03" db="EMBL/GenBank/DDBJ databases">
        <authorList>
            <consortium name="Pathogen Informatics"/>
            <person name="Murphy D."/>
        </authorList>
    </citation>
    <scope>NUCLEOTIDE SEQUENCE</scope>
    <source>
        <strain evidence="3">N09902308</strain>
    </source>
</reference>
<sequence length="106" mass="11574">MWSRHDHRIAVGGEQLAFQLVLLIGLIPVDVKEQYQSEWGGRCLALPPAQPERMDLPGLGISLRRVRQEQTDPHVAAAAIELPGSDSTPVLPQCATSRRSVNTAPT</sequence>
<feature type="region of interest" description="Disordered" evidence="1">
    <location>
        <begin position="84"/>
        <end position="106"/>
    </location>
</feature>
<evidence type="ECO:0000313" key="4">
    <source>
        <dbReference type="Proteomes" id="UP000038802"/>
    </source>
</evidence>
<protein>
    <submittedName>
        <fullName evidence="2">Uncharacterized protein</fullName>
    </submittedName>
</protein>
<accession>A0A0U0RK60</accession>
<evidence type="ECO:0000313" key="3">
    <source>
        <dbReference type="EMBL" id="COZ71717.1"/>
    </source>
</evidence>
<reference evidence="4 5" key="2">
    <citation type="submission" date="2015-03" db="EMBL/GenBank/DDBJ databases">
        <authorList>
            <consortium name="Pathogen Informatics"/>
        </authorList>
    </citation>
    <scope>NUCLEOTIDE SEQUENCE [LARGE SCALE GENOMIC DNA]</scope>
    <source>
        <strain evidence="4">K00500041</strain>
        <strain evidence="5">N09902308</strain>
    </source>
</reference>
<feature type="compositionally biased region" description="Polar residues" evidence="1">
    <location>
        <begin position="85"/>
        <end position="106"/>
    </location>
</feature>
<name>A0A0U0RK60_MYCTX</name>
<proteinExistence type="predicted"/>
<evidence type="ECO:0000256" key="1">
    <source>
        <dbReference type="SAM" id="MobiDB-lite"/>
    </source>
</evidence>
<dbReference type="AlphaFoldDB" id="A0A0U0RK60"/>